<reference evidence="5" key="1">
    <citation type="journal article" date="2014" name="Genome Announc.">
        <title>Genome sequence and annotation of Acremonium chrysogenum, producer of the beta-lactam antibiotic cephalosporin C.</title>
        <authorList>
            <person name="Terfehr D."/>
            <person name="Dahlmann T.A."/>
            <person name="Specht T."/>
            <person name="Zadra I."/>
            <person name="Kuernsteiner H."/>
            <person name="Kueck U."/>
        </authorList>
    </citation>
    <scope>NUCLEOTIDE SEQUENCE [LARGE SCALE GENOMIC DNA]</scope>
    <source>
        <strain evidence="5">ATCC 11550 / CBS 779.69 / DSM 880 / IAM 14645 / JCM 23072 / IMI 49137</strain>
    </source>
</reference>
<dbReference type="Gene3D" id="3.20.20.80">
    <property type="entry name" value="Glycosidases"/>
    <property type="match status" value="1"/>
</dbReference>
<dbReference type="FunFam" id="3.20.20.80:FF:000087">
    <property type="entry name" value="Oligo-1,6-glucosidase IMA1"/>
    <property type="match status" value="1"/>
</dbReference>
<dbReference type="GO" id="GO:0033934">
    <property type="term" value="F:glucan 1,4-alpha-maltotriohydrolase activity"/>
    <property type="evidence" value="ECO:0007669"/>
    <property type="project" value="TreeGrafter"/>
</dbReference>
<dbReference type="Pfam" id="PF00128">
    <property type="entry name" value="Alpha-amylase"/>
    <property type="match status" value="1"/>
</dbReference>
<dbReference type="STRING" id="857340.A0A086T975"/>
<dbReference type="FunFam" id="3.90.400.10:FF:000003">
    <property type="entry name" value="Probable alpha-glucosidase (Maltase)"/>
    <property type="match status" value="1"/>
</dbReference>
<dbReference type="PANTHER" id="PTHR10357">
    <property type="entry name" value="ALPHA-AMYLASE FAMILY MEMBER"/>
    <property type="match status" value="1"/>
</dbReference>
<gene>
    <name evidence="4" type="ORF">ACRE_032820</name>
</gene>
<keyword evidence="5" id="KW-1185">Reference proteome</keyword>
<dbReference type="Proteomes" id="UP000029964">
    <property type="component" value="Unassembled WGS sequence"/>
</dbReference>
<dbReference type="SUPFAM" id="SSF51445">
    <property type="entry name" value="(Trans)glycosidases"/>
    <property type="match status" value="1"/>
</dbReference>
<keyword evidence="2" id="KW-0462">Maltose metabolism</keyword>
<comment type="similarity">
    <text evidence="1">Belongs to the glycosyl hydrolase 13 family.</text>
</comment>
<proteinExistence type="inferred from homology"/>
<dbReference type="Gene3D" id="2.60.40.1180">
    <property type="entry name" value="Golgi alpha-mannosidase II"/>
    <property type="match status" value="1"/>
</dbReference>
<dbReference type="CDD" id="cd11333">
    <property type="entry name" value="AmyAc_SI_OligoGlu_DGase"/>
    <property type="match status" value="1"/>
</dbReference>
<dbReference type="Gene3D" id="3.90.400.10">
    <property type="entry name" value="Oligo-1,6-glucosidase, Domain 2"/>
    <property type="match status" value="1"/>
</dbReference>
<dbReference type="GO" id="GO:0004575">
    <property type="term" value="F:sucrose alpha-glucosidase activity"/>
    <property type="evidence" value="ECO:0007669"/>
    <property type="project" value="TreeGrafter"/>
</dbReference>
<dbReference type="GO" id="GO:0000025">
    <property type="term" value="P:maltose catabolic process"/>
    <property type="evidence" value="ECO:0007669"/>
    <property type="project" value="TreeGrafter"/>
</dbReference>
<dbReference type="GO" id="GO:0004556">
    <property type="term" value="F:alpha-amylase activity"/>
    <property type="evidence" value="ECO:0007669"/>
    <property type="project" value="TreeGrafter"/>
</dbReference>
<dbReference type="AlphaFoldDB" id="A0A086T975"/>
<evidence type="ECO:0000313" key="4">
    <source>
        <dbReference type="EMBL" id="KFH45907.1"/>
    </source>
</evidence>
<sequence>MGSAPERLRPWWKDAIVYQVYPASFKDSNGDGIGDIPGLISELDYLETLGINTLWLSPMYKSPQVDMGYDISDFEDIHEPFGSLADMEKLIDGLHKRGIRLILDLVINHTSDQHHWFQESRSSKENPKRNWYIWRPPRYDASGQRQPPNNWRAAFGGSVWEWDEKTQEYYLHYFAPEQPDLNWDNEATRKAIYDSAIRFWLDKGVDGFRVDTVNKYSKPKEFIDAEITDPKNPWQYAYPLFCNGPRMHEFLKEMNRDAMAPYGEVMTVGELPCTPDSKEILRYVGAEERELNMVFHFDMIYLGMGTVHKYMPEPFDLRDVKAALGKWQRFIEGQDTWTTVFAENHDSARSVSRFASDAPEHREASSRLLALMLTTLTGTLFIYQGQEIGMANIPRHWPVDEYKDLETQNFWERMRKHTGGDPEGMEAAMDGIRLLARDHARTPLQWDGSKNAGFSAGRPWMRVHDDYPEVNIERQRDRSNSPLAFWTRMLRFRKQFAALFAHGIFREFDHENKAVFTYTKEVQNHSGGVYVHTDDAGGDDESRGEEVKKALVVLNFSAAEQHLVVPRELRDCRVRLVRLSVSTVAEHDGAAAPEVLAPYEGRVYFVL</sequence>
<dbReference type="PANTHER" id="PTHR10357:SF222">
    <property type="entry name" value="MALTASE MALT (AFU_ORTHOLOGUE AFUA_8G07070)"/>
    <property type="match status" value="1"/>
</dbReference>
<dbReference type="InterPro" id="IPR013780">
    <property type="entry name" value="Glyco_hydro_b"/>
</dbReference>
<protein>
    <submittedName>
        <fullName evidence="4">Alpha-glucosidase-like protein</fullName>
    </submittedName>
</protein>
<evidence type="ECO:0000313" key="5">
    <source>
        <dbReference type="Proteomes" id="UP000029964"/>
    </source>
</evidence>
<dbReference type="HOGENOM" id="CLU_006462_1_2_1"/>
<accession>A0A086T975</accession>
<dbReference type="SMART" id="SM00642">
    <property type="entry name" value="Aamy"/>
    <property type="match status" value="1"/>
</dbReference>
<feature type="domain" description="Glycosyl hydrolase family 13 catalytic" evidence="3">
    <location>
        <begin position="19"/>
        <end position="441"/>
    </location>
</feature>
<dbReference type="EMBL" id="JPKY01000025">
    <property type="protein sequence ID" value="KFH45907.1"/>
    <property type="molecule type" value="Genomic_DNA"/>
</dbReference>
<dbReference type="OrthoDB" id="1740265at2759"/>
<dbReference type="GO" id="GO:0004574">
    <property type="term" value="F:oligo-1,6-glucosidase activity"/>
    <property type="evidence" value="ECO:0007669"/>
    <property type="project" value="TreeGrafter"/>
</dbReference>
<name>A0A086T975_HAPC1</name>
<evidence type="ECO:0000256" key="1">
    <source>
        <dbReference type="ARBA" id="ARBA00008061"/>
    </source>
</evidence>
<evidence type="ECO:0000259" key="3">
    <source>
        <dbReference type="SMART" id="SM00642"/>
    </source>
</evidence>
<dbReference type="InterPro" id="IPR006047">
    <property type="entry name" value="GH13_cat_dom"/>
</dbReference>
<dbReference type="InterPro" id="IPR045857">
    <property type="entry name" value="O16G_dom_2"/>
</dbReference>
<dbReference type="InterPro" id="IPR017853">
    <property type="entry name" value="GH"/>
</dbReference>
<organism evidence="4 5">
    <name type="scientific">Hapsidospora chrysogenum (strain ATCC 11550 / CBS 779.69 / DSM 880 / IAM 14645 / JCM 23072 / IMI 49137)</name>
    <name type="common">Acremonium chrysogenum</name>
    <dbReference type="NCBI Taxonomy" id="857340"/>
    <lineage>
        <taxon>Eukaryota</taxon>
        <taxon>Fungi</taxon>
        <taxon>Dikarya</taxon>
        <taxon>Ascomycota</taxon>
        <taxon>Pezizomycotina</taxon>
        <taxon>Sordariomycetes</taxon>
        <taxon>Hypocreomycetidae</taxon>
        <taxon>Hypocreales</taxon>
        <taxon>Bionectriaceae</taxon>
        <taxon>Hapsidospora</taxon>
    </lineage>
</organism>
<comment type="caution">
    <text evidence="4">The sequence shown here is derived from an EMBL/GenBank/DDBJ whole genome shotgun (WGS) entry which is preliminary data.</text>
</comment>
<evidence type="ECO:0000256" key="2">
    <source>
        <dbReference type="ARBA" id="ARBA00026248"/>
    </source>
</evidence>
<dbReference type="GO" id="GO:0005987">
    <property type="term" value="P:sucrose catabolic process"/>
    <property type="evidence" value="ECO:0007669"/>
    <property type="project" value="TreeGrafter"/>
</dbReference>